<keyword evidence="4 10" id="KW-0418">Kinase</keyword>
<feature type="compositionally biased region" description="Basic and acidic residues" evidence="8">
    <location>
        <begin position="1026"/>
        <end position="1035"/>
    </location>
</feature>
<feature type="region of interest" description="Disordered" evidence="8">
    <location>
        <begin position="901"/>
        <end position="934"/>
    </location>
</feature>
<evidence type="ECO:0000313" key="11">
    <source>
        <dbReference type="Proteomes" id="UP001249851"/>
    </source>
</evidence>
<dbReference type="PROSITE" id="PS00107">
    <property type="entry name" value="PROTEIN_KINASE_ATP"/>
    <property type="match status" value="1"/>
</dbReference>
<evidence type="ECO:0000256" key="8">
    <source>
        <dbReference type="SAM" id="MobiDB-lite"/>
    </source>
</evidence>
<sequence>MADLLLPGDVVRQRWKIDKKIGGGGFGEIYKAVDLVAKDAVALKVESVSQSKQVLKMEVAVLKKLQGCSHICKFVSCGRNENFNYLVMSLQGSNLAELRRSQAKGIFSQSTMLRIGFQILKSIKAIHDAGFLHRDIKPSNFAMGNTPETSHNCYMLDFGLARQFTKGNGEVRPARSSAGFRGTVRYASVNAHNNKEMGRQDDLWSFFYMMVEFAVGHLPWRKMKDKEQVGKMKKGYDHQQFLKSLPSGFRQFLDHLSLLKYEDKPDYKMLISVLEKVMNKKGIKESDPFDWEKMPCDISQATTTTSTPPVGQIYTTPPDNKAGLQNLHGSERASTGDMLDVDPSDHGNEAYRKDGVAKNGSPTNKLGTTDKGVIQKIREVLDAVERDNGNFLKPQAVQKETKQEKAVNGKVKLETPALISAVVHDVQRAQVRGAGEDQEKADHNSIEVWPVPQIHVENQENQDSQGRFNKLGHNLDEGKHSPSLELPVNLNKVDIFYSGNLPVTPFQLDAEESDFRRVTTPSTVPLSNDPIPVMPVPEEPISPETKPINLDFEESREGREEDQEDRFVWSPGVVDDQPLVYMPPPVVETENDEKLEVLANVGRTERQVAIGTSHHLSSMFDHHHHHHHDDHKKLVRDLPLDTEPVIHTNDDIKILDEISHHRSEHNPPEAPCQPPSLFHVPSVLEQMVNEPPTGEGEAEAEETRKPLFRVPSVLEQMMDEGPVSERDEPLAISPDADEYKLDSAEFASEKHEGSRSSHSHHALHVPGSHAIAVTTCHDLHLRDSEEAGFVLGDTEIAPAAEGVSSFSDKSVAGNGDSCGDENFEFCSDEIEIRAFSVDRKTSKSSCLNSNQDQDNKAVYQDEKISKVISAQVEGDECDKRNLSDIRVVSDSRRDMGSKAQFFIGNGEDLSSEGKSEPSNDREPKQDNNFFSEGQEVNIHEREIEAAGLELAKQKIAEESPAVDSTPYSFTVERRIPSLNELFNYGAEEGCEQFAAEEGPDDYWALDEPEELRHQEDSGNLDLLNAESHHGDEVLRPKPPPGRSERGCISARLRRYKPKSALDFMHPLVAISDKPVVI</sequence>
<evidence type="ECO:0000313" key="10">
    <source>
        <dbReference type="EMBL" id="KAK2567351.1"/>
    </source>
</evidence>
<feature type="binding site" evidence="7">
    <location>
        <position position="44"/>
    </location>
    <ligand>
        <name>ATP</name>
        <dbReference type="ChEBI" id="CHEBI:30616"/>
    </ligand>
</feature>
<keyword evidence="11" id="KW-1185">Reference proteome</keyword>
<dbReference type="InterPro" id="IPR050235">
    <property type="entry name" value="CK1_Ser-Thr_kinase"/>
</dbReference>
<dbReference type="InterPro" id="IPR000719">
    <property type="entry name" value="Prot_kinase_dom"/>
</dbReference>
<dbReference type="Gene3D" id="1.10.510.10">
    <property type="entry name" value="Transferase(Phosphotransferase) domain 1"/>
    <property type="match status" value="1"/>
</dbReference>
<keyword evidence="5 7" id="KW-0067">ATP-binding</keyword>
<dbReference type="PROSITE" id="PS50011">
    <property type="entry name" value="PROTEIN_KINASE_DOM"/>
    <property type="match status" value="1"/>
</dbReference>
<feature type="compositionally biased region" description="Basic and acidic residues" evidence="8">
    <location>
        <begin position="911"/>
        <end position="925"/>
    </location>
</feature>
<dbReference type="EMBL" id="JARQWQ010000014">
    <property type="protein sequence ID" value="KAK2567351.1"/>
    <property type="molecule type" value="Genomic_DNA"/>
</dbReference>
<dbReference type="SMART" id="SM00220">
    <property type="entry name" value="S_TKc"/>
    <property type="match status" value="1"/>
</dbReference>
<proteinExistence type="inferred from homology"/>
<evidence type="ECO:0000256" key="6">
    <source>
        <dbReference type="ARBA" id="ARBA00061588"/>
    </source>
</evidence>
<evidence type="ECO:0000256" key="5">
    <source>
        <dbReference type="ARBA" id="ARBA00022840"/>
    </source>
</evidence>
<dbReference type="FunFam" id="3.30.200.20:FF:000358">
    <property type="entry name" value="Tau tubulin kinase 2b"/>
    <property type="match status" value="1"/>
</dbReference>
<dbReference type="Proteomes" id="UP001249851">
    <property type="component" value="Unassembled WGS sequence"/>
</dbReference>
<gene>
    <name evidence="10" type="ORF">P5673_008148</name>
</gene>
<dbReference type="CDD" id="cd14017">
    <property type="entry name" value="STKc_TTBK"/>
    <property type="match status" value="1"/>
</dbReference>
<dbReference type="InterPro" id="IPR017441">
    <property type="entry name" value="Protein_kinase_ATP_BS"/>
</dbReference>
<comment type="similarity">
    <text evidence="6">Belongs to the protein kinase superfamily. CK1 Ser/Thr protein kinase family.</text>
</comment>
<dbReference type="GO" id="GO:0015630">
    <property type="term" value="C:microtubule cytoskeleton"/>
    <property type="evidence" value="ECO:0007669"/>
    <property type="project" value="UniProtKB-ARBA"/>
</dbReference>
<keyword evidence="2" id="KW-0808">Transferase</keyword>
<dbReference type="GO" id="GO:0005524">
    <property type="term" value="F:ATP binding"/>
    <property type="evidence" value="ECO:0007669"/>
    <property type="project" value="UniProtKB-UniRule"/>
</dbReference>
<dbReference type="InterPro" id="IPR047916">
    <property type="entry name" value="TTBK_Asator-like_STKc"/>
</dbReference>
<dbReference type="FunFam" id="1.10.510.10:FF:000481">
    <property type="entry name" value="Asator, isoform D"/>
    <property type="match status" value="1"/>
</dbReference>
<feature type="domain" description="Protein kinase" evidence="9">
    <location>
        <begin position="15"/>
        <end position="278"/>
    </location>
</feature>
<reference evidence="10" key="1">
    <citation type="journal article" date="2023" name="G3 (Bethesda)">
        <title>Whole genome assembly and annotation of the endangered Caribbean coral Acropora cervicornis.</title>
        <authorList>
            <person name="Selwyn J.D."/>
            <person name="Vollmer S.V."/>
        </authorList>
    </citation>
    <scope>NUCLEOTIDE SEQUENCE</scope>
    <source>
        <strain evidence="10">K2</strain>
    </source>
</reference>
<feature type="region of interest" description="Disordered" evidence="8">
    <location>
        <begin position="1013"/>
        <end position="1047"/>
    </location>
</feature>
<accession>A0AAD9QUJ8</accession>
<dbReference type="AlphaFoldDB" id="A0AAD9QUJ8"/>
<dbReference type="GO" id="GO:0004674">
    <property type="term" value="F:protein serine/threonine kinase activity"/>
    <property type="evidence" value="ECO:0007669"/>
    <property type="project" value="UniProtKB-KW"/>
</dbReference>
<keyword evidence="1" id="KW-0723">Serine/threonine-protein kinase</keyword>
<organism evidence="10 11">
    <name type="scientific">Acropora cervicornis</name>
    <name type="common">Staghorn coral</name>
    <dbReference type="NCBI Taxonomy" id="6130"/>
    <lineage>
        <taxon>Eukaryota</taxon>
        <taxon>Metazoa</taxon>
        <taxon>Cnidaria</taxon>
        <taxon>Anthozoa</taxon>
        <taxon>Hexacorallia</taxon>
        <taxon>Scleractinia</taxon>
        <taxon>Astrocoeniina</taxon>
        <taxon>Acroporidae</taxon>
        <taxon>Acropora</taxon>
    </lineage>
</organism>
<evidence type="ECO:0000256" key="7">
    <source>
        <dbReference type="PROSITE-ProRule" id="PRU10141"/>
    </source>
</evidence>
<evidence type="ECO:0000256" key="2">
    <source>
        <dbReference type="ARBA" id="ARBA00022679"/>
    </source>
</evidence>
<comment type="caution">
    <text evidence="10">The sequence shown here is derived from an EMBL/GenBank/DDBJ whole genome shotgun (WGS) entry which is preliminary data.</text>
</comment>
<dbReference type="SUPFAM" id="SSF56112">
    <property type="entry name" value="Protein kinase-like (PK-like)"/>
    <property type="match status" value="1"/>
</dbReference>
<reference evidence="10" key="2">
    <citation type="journal article" date="2023" name="Science">
        <title>Genomic signatures of disease resistance in endangered staghorn corals.</title>
        <authorList>
            <person name="Vollmer S.V."/>
            <person name="Selwyn J.D."/>
            <person name="Despard B.A."/>
            <person name="Roesel C.L."/>
        </authorList>
    </citation>
    <scope>NUCLEOTIDE SEQUENCE</scope>
    <source>
        <strain evidence="10">K2</strain>
    </source>
</reference>
<keyword evidence="3 7" id="KW-0547">Nucleotide-binding</keyword>
<dbReference type="PANTHER" id="PTHR11909">
    <property type="entry name" value="CASEIN KINASE-RELATED"/>
    <property type="match status" value="1"/>
</dbReference>
<name>A0AAD9QUJ8_ACRCE</name>
<dbReference type="Pfam" id="PF00069">
    <property type="entry name" value="Pkinase"/>
    <property type="match status" value="1"/>
</dbReference>
<evidence type="ECO:0000256" key="1">
    <source>
        <dbReference type="ARBA" id="ARBA00022527"/>
    </source>
</evidence>
<evidence type="ECO:0000259" key="9">
    <source>
        <dbReference type="PROSITE" id="PS50011"/>
    </source>
</evidence>
<dbReference type="InterPro" id="IPR011009">
    <property type="entry name" value="Kinase-like_dom_sf"/>
</dbReference>
<evidence type="ECO:0000256" key="4">
    <source>
        <dbReference type="ARBA" id="ARBA00022777"/>
    </source>
</evidence>
<evidence type="ECO:0000256" key="3">
    <source>
        <dbReference type="ARBA" id="ARBA00022741"/>
    </source>
</evidence>
<protein>
    <submittedName>
        <fullName evidence="10">Tau-tubulin kinase 1</fullName>
    </submittedName>
</protein>